<reference evidence="2" key="1">
    <citation type="submission" date="2021-12" db="EMBL/GenBank/DDBJ databases">
        <authorList>
            <person name="Rodrigo-Torres L."/>
            <person name="Arahal R. D."/>
            <person name="Lucena T."/>
        </authorList>
    </citation>
    <scope>NUCLEOTIDE SEQUENCE</scope>
    <source>
        <strain evidence="2">CECT 8226</strain>
    </source>
</reference>
<gene>
    <name evidence="2" type="ORF">VHP8226_02946</name>
</gene>
<dbReference type="Proteomes" id="UP000838160">
    <property type="component" value="Unassembled WGS sequence"/>
</dbReference>
<dbReference type="EMBL" id="CAKLCM010000003">
    <property type="protein sequence ID" value="CAH0528916.1"/>
    <property type="molecule type" value="Genomic_DNA"/>
</dbReference>
<keyword evidence="3" id="KW-1185">Reference proteome</keyword>
<evidence type="ECO:0000313" key="3">
    <source>
        <dbReference type="Proteomes" id="UP000838160"/>
    </source>
</evidence>
<organism evidence="2 3">
    <name type="scientific">Vibrio hippocampi</name>
    <dbReference type="NCBI Taxonomy" id="654686"/>
    <lineage>
        <taxon>Bacteria</taxon>
        <taxon>Pseudomonadati</taxon>
        <taxon>Pseudomonadota</taxon>
        <taxon>Gammaproteobacteria</taxon>
        <taxon>Vibrionales</taxon>
        <taxon>Vibrionaceae</taxon>
        <taxon>Vibrio</taxon>
    </lineage>
</organism>
<name>A0ABN8DNJ5_9VIBR</name>
<feature type="region of interest" description="Disordered" evidence="1">
    <location>
        <begin position="1"/>
        <end position="26"/>
    </location>
</feature>
<feature type="compositionally biased region" description="Polar residues" evidence="1">
    <location>
        <begin position="1"/>
        <end position="13"/>
    </location>
</feature>
<evidence type="ECO:0008006" key="4">
    <source>
        <dbReference type="Google" id="ProtNLM"/>
    </source>
</evidence>
<evidence type="ECO:0000313" key="2">
    <source>
        <dbReference type="EMBL" id="CAH0528916.1"/>
    </source>
</evidence>
<accession>A0ABN8DNJ5</accession>
<evidence type="ECO:0000256" key="1">
    <source>
        <dbReference type="SAM" id="MobiDB-lite"/>
    </source>
</evidence>
<dbReference type="PRINTS" id="PR01714">
    <property type="entry name" value="2FE2SRDCTASE"/>
</dbReference>
<protein>
    <recommendedName>
        <fullName evidence="4">Siderophore-iron reductase FhuF</fullName>
    </recommendedName>
</protein>
<proteinExistence type="predicted"/>
<comment type="caution">
    <text evidence="2">The sequence shown here is derived from an EMBL/GenBank/DDBJ whole genome shotgun (WGS) entry which is preliminary data.</text>
</comment>
<dbReference type="InterPro" id="IPR008090">
    <property type="entry name" value="Fe_iron_reduct"/>
</dbReference>
<dbReference type="RefSeq" id="WP_237485809.1">
    <property type="nucleotide sequence ID" value="NZ_CAKLCM010000003.1"/>
</dbReference>
<sequence>MKIQSLSALSSHTLKSHTSKGSHSYPKAVDHDKLTALWSTSVSGLNLQQALTQLIADDPRNELTVKAQNSVRLTTWLGEHFEALMTVHADFTGLGKAVCASLWHKQLVELLMPTLVALRFQYRLVPADGLLAIGLDIEPNGRINTISIPEGTVDKENELALDSAFKTIIAQFAESLQPLFADQRVNSKRFWGNLSNALAQGFTRLAPRDSQPFTQADCDQINLWLAQVLPPEASLVEVKLAQSHSRSMFYVRRKTCCLKYKLDKVRMCQTCNLKQLSEQEKFYTNKLVNA</sequence>